<accession>A0ABP8IU21</accession>
<proteinExistence type="predicted"/>
<reference evidence="3" key="1">
    <citation type="journal article" date="2019" name="Int. J. Syst. Evol. Microbiol.">
        <title>The Global Catalogue of Microorganisms (GCM) 10K type strain sequencing project: providing services to taxonomists for standard genome sequencing and annotation.</title>
        <authorList>
            <consortium name="The Broad Institute Genomics Platform"/>
            <consortium name="The Broad Institute Genome Sequencing Center for Infectious Disease"/>
            <person name="Wu L."/>
            <person name="Ma J."/>
        </authorList>
    </citation>
    <scope>NUCLEOTIDE SEQUENCE [LARGE SCALE GENOMIC DNA]</scope>
    <source>
        <strain evidence="3">JCM 17924</strain>
    </source>
</reference>
<name>A0ABP8IU21_9BACT</name>
<keyword evidence="1" id="KW-1133">Transmembrane helix</keyword>
<organism evidence="2 3">
    <name type="scientific">Hymenobacter koreensis</name>
    <dbReference type="NCBI Taxonomy" id="1084523"/>
    <lineage>
        <taxon>Bacteria</taxon>
        <taxon>Pseudomonadati</taxon>
        <taxon>Bacteroidota</taxon>
        <taxon>Cytophagia</taxon>
        <taxon>Cytophagales</taxon>
        <taxon>Hymenobacteraceae</taxon>
        <taxon>Hymenobacter</taxon>
    </lineage>
</organism>
<keyword evidence="1" id="KW-0472">Membrane</keyword>
<protein>
    <submittedName>
        <fullName evidence="2">Uncharacterized protein</fullName>
    </submittedName>
</protein>
<feature type="transmembrane region" description="Helical" evidence="1">
    <location>
        <begin position="157"/>
        <end position="180"/>
    </location>
</feature>
<keyword evidence="3" id="KW-1185">Reference proteome</keyword>
<dbReference type="InterPro" id="IPR036259">
    <property type="entry name" value="MFS_trans_sf"/>
</dbReference>
<evidence type="ECO:0000313" key="2">
    <source>
        <dbReference type="EMBL" id="GAA4373122.1"/>
    </source>
</evidence>
<evidence type="ECO:0000256" key="1">
    <source>
        <dbReference type="SAM" id="Phobius"/>
    </source>
</evidence>
<dbReference type="EMBL" id="BAABHA010000001">
    <property type="protein sequence ID" value="GAA4373122.1"/>
    <property type="molecule type" value="Genomic_DNA"/>
</dbReference>
<feature type="transmembrane region" description="Helical" evidence="1">
    <location>
        <begin position="74"/>
        <end position="91"/>
    </location>
</feature>
<keyword evidence="1" id="KW-0812">Transmembrane</keyword>
<comment type="caution">
    <text evidence="2">The sequence shown here is derived from an EMBL/GenBank/DDBJ whole genome shotgun (WGS) entry which is preliminary data.</text>
</comment>
<evidence type="ECO:0000313" key="3">
    <source>
        <dbReference type="Proteomes" id="UP001500454"/>
    </source>
</evidence>
<sequence>MELDDLRRNWKLAATAGNSADSFDSTALTKLLAQGDASPNSKMRRNARLETSFTVLCLLASLAGLFFVEDTGRRVMLLWIMLLCVVSLLSYHRRMTGLLETEYADGNVREYVTQQVANIRRLIEQSVQSVLRTVPVSLGIGMFFSGSRLLTNYSGRLLWTQLALLVAGYGVIWALTHFLLGRLARATLQDLYGQHLDRLEGYLRELQDQEA</sequence>
<feature type="transmembrane region" description="Helical" evidence="1">
    <location>
        <begin position="130"/>
        <end position="151"/>
    </location>
</feature>
<dbReference type="SUPFAM" id="SSF103473">
    <property type="entry name" value="MFS general substrate transporter"/>
    <property type="match status" value="1"/>
</dbReference>
<gene>
    <name evidence="2" type="ORF">GCM10023186_03390</name>
</gene>
<dbReference type="RefSeq" id="WP_345220786.1">
    <property type="nucleotide sequence ID" value="NZ_BAABHA010000001.1"/>
</dbReference>
<feature type="transmembrane region" description="Helical" evidence="1">
    <location>
        <begin position="49"/>
        <end position="68"/>
    </location>
</feature>
<dbReference type="Proteomes" id="UP001500454">
    <property type="component" value="Unassembled WGS sequence"/>
</dbReference>